<protein>
    <submittedName>
        <fullName evidence="1">Uncharacterized protein</fullName>
    </submittedName>
</protein>
<dbReference type="RefSeq" id="WP_170155222.1">
    <property type="nucleotide sequence ID" value="NZ_BAABBE010000012.1"/>
</dbReference>
<evidence type="ECO:0000313" key="1">
    <source>
        <dbReference type="EMBL" id="GAA3654353.1"/>
    </source>
</evidence>
<dbReference type="EMBL" id="BAABBE010000012">
    <property type="protein sequence ID" value="GAA3654353.1"/>
    <property type="molecule type" value="Genomic_DNA"/>
</dbReference>
<name>A0ABP7BC11_9PSEU</name>
<sequence>MTIPEATTMSELIDDCAQLPFALTHPEHPLPAPRAAAPWQVDDQCTRQVEGLTEYGA</sequence>
<organism evidence="1 2">
    <name type="scientific">Lentzea roselyniae</name>
    <dbReference type="NCBI Taxonomy" id="531940"/>
    <lineage>
        <taxon>Bacteria</taxon>
        <taxon>Bacillati</taxon>
        <taxon>Actinomycetota</taxon>
        <taxon>Actinomycetes</taxon>
        <taxon>Pseudonocardiales</taxon>
        <taxon>Pseudonocardiaceae</taxon>
        <taxon>Lentzea</taxon>
    </lineage>
</organism>
<proteinExistence type="predicted"/>
<evidence type="ECO:0000313" key="2">
    <source>
        <dbReference type="Proteomes" id="UP001500711"/>
    </source>
</evidence>
<reference evidence="2" key="1">
    <citation type="journal article" date="2019" name="Int. J. Syst. Evol. Microbiol.">
        <title>The Global Catalogue of Microorganisms (GCM) 10K type strain sequencing project: providing services to taxonomists for standard genome sequencing and annotation.</title>
        <authorList>
            <consortium name="The Broad Institute Genomics Platform"/>
            <consortium name="The Broad Institute Genome Sequencing Center for Infectious Disease"/>
            <person name="Wu L."/>
            <person name="Ma J."/>
        </authorList>
    </citation>
    <scope>NUCLEOTIDE SEQUENCE [LARGE SCALE GENOMIC DNA]</scope>
    <source>
        <strain evidence="2">JCM 17494</strain>
    </source>
</reference>
<dbReference type="Proteomes" id="UP001500711">
    <property type="component" value="Unassembled WGS sequence"/>
</dbReference>
<keyword evidence="2" id="KW-1185">Reference proteome</keyword>
<accession>A0ABP7BC11</accession>
<gene>
    <name evidence="1" type="ORF">GCM10022267_45820</name>
</gene>
<comment type="caution">
    <text evidence="1">The sequence shown here is derived from an EMBL/GenBank/DDBJ whole genome shotgun (WGS) entry which is preliminary data.</text>
</comment>